<reference evidence="2 3" key="1">
    <citation type="submission" date="2014-07" db="EMBL/GenBank/DDBJ databases">
        <title>Draft Genome Sequence of Gephyronic Acid Producer, Cystobacter violaceus Strain Cb vi76.</title>
        <authorList>
            <person name="Stevens D.C."/>
            <person name="Young J."/>
            <person name="Carmichael R."/>
            <person name="Tan J."/>
            <person name="Taylor R.E."/>
        </authorList>
    </citation>
    <scope>NUCLEOTIDE SEQUENCE [LARGE SCALE GENOMIC DNA]</scope>
    <source>
        <strain evidence="2 3">Cb vi76</strain>
    </source>
</reference>
<organism evidence="2 3">
    <name type="scientific">Archangium violaceum Cb vi76</name>
    <dbReference type="NCBI Taxonomy" id="1406225"/>
    <lineage>
        <taxon>Bacteria</taxon>
        <taxon>Pseudomonadati</taxon>
        <taxon>Myxococcota</taxon>
        <taxon>Myxococcia</taxon>
        <taxon>Myxococcales</taxon>
        <taxon>Cystobacterineae</taxon>
        <taxon>Archangiaceae</taxon>
        <taxon>Archangium</taxon>
    </lineage>
</organism>
<evidence type="ECO:0000313" key="3">
    <source>
        <dbReference type="Proteomes" id="UP000028547"/>
    </source>
</evidence>
<dbReference type="Pfam" id="PF10127">
    <property type="entry name" value="RlaP"/>
    <property type="match status" value="1"/>
</dbReference>
<keyword evidence="2" id="KW-0808">Transferase</keyword>
<dbReference type="GO" id="GO:0016740">
    <property type="term" value="F:transferase activity"/>
    <property type="evidence" value="ECO:0007669"/>
    <property type="project" value="UniProtKB-KW"/>
</dbReference>
<protein>
    <submittedName>
        <fullName evidence="2">UDP-phosphate N-acetylglucosaminyl 1-phosphate transferase</fullName>
    </submittedName>
</protein>
<sequence>MTRGSKTPEQDHSEGTARPRGYEQVDKLSVPLPHGTEVTTRVERVAGDRQIPQGVVGRVVRARGGGFDVQIVGVGELWYARDELVPRKPGQLQFALRRAATWDALRPCVVLETVVGSQAWGLANEASDVDMRGVFGLPLPWHFGLADKARDLVSADGSHTFWELSKTVEQALRADPNTLEMLFVPSARATDELGEWLLAEREAFVSKAIFGSFGRYAMSQLDKLTRSQRLAEHRDLVLEWLCEEPAPNLDEVARRLAAISPRSAPSPEDALLAAKTYLKQLYRSLWDQGLIEANDFAALTRYARGGGQRPPSARELRPKNAYNLLRLVVLATGWLREGVPTFEVTGTYKARMLEIKAGRVPLEEVLRDAEALAPELEEAHRTSKLPQLPDYGRADRLVRRVGEELARRWVMKEPGPLGRDAPAPPAVEWKEEES</sequence>
<dbReference type="Proteomes" id="UP000028547">
    <property type="component" value="Unassembled WGS sequence"/>
</dbReference>
<dbReference type="AlphaFoldDB" id="A0A084SQ16"/>
<proteinExistence type="predicted"/>
<dbReference type="EMBL" id="JPMI01000202">
    <property type="protein sequence ID" value="KFA90551.1"/>
    <property type="molecule type" value="Genomic_DNA"/>
</dbReference>
<dbReference type="PANTHER" id="PTHR34817">
    <property type="entry name" value="NUCLEOTIDYLTRANSFERASE"/>
    <property type="match status" value="1"/>
</dbReference>
<evidence type="ECO:0000256" key="1">
    <source>
        <dbReference type="SAM" id="MobiDB-lite"/>
    </source>
</evidence>
<evidence type="ECO:0000313" key="2">
    <source>
        <dbReference type="EMBL" id="KFA90551.1"/>
    </source>
</evidence>
<gene>
    <name evidence="2" type="ORF">Q664_27735</name>
</gene>
<feature type="region of interest" description="Disordered" evidence="1">
    <location>
        <begin position="412"/>
        <end position="434"/>
    </location>
</feature>
<dbReference type="RefSeq" id="WP_043401933.1">
    <property type="nucleotide sequence ID" value="NZ_JPMI01000202.1"/>
</dbReference>
<dbReference type="PANTHER" id="PTHR34817:SF2">
    <property type="entry name" value="NUCLEOTIDYLTRANSFERASE"/>
    <property type="match status" value="1"/>
</dbReference>
<dbReference type="InterPro" id="IPR018775">
    <property type="entry name" value="RlaP"/>
</dbReference>
<feature type="compositionally biased region" description="Basic and acidic residues" evidence="1">
    <location>
        <begin position="1"/>
        <end position="26"/>
    </location>
</feature>
<name>A0A084SQ16_9BACT</name>
<accession>A0A084SQ16</accession>
<comment type="caution">
    <text evidence="2">The sequence shown here is derived from an EMBL/GenBank/DDBJ whole genome shotgun (WGS) entry which is preliminary data.</text>
</comment>
<feature type="region of interest" description="Disordered" evidence="1">
    <location>
        <begin position="1"/>
        <end position="28"/>
    </location>
</feature>